<dbReference type="SUPFAM" id="SSF57196">
    <property type="entry name" value="EGF/Laminin"/>
    <property type="match status" value="3"/>
</dbReference>
<feature type="disulfide bond" evidence="10">
    <location>
        <begin position="402"/>
        <end position="411"/>
    </location>
</feature>
<evidence type="ECO:0000256" key="4">
    <source>
        <dbReference type="ARBA" id="ARBA00022729"/>
    </source>
</evidence>
<proteinExistence type="evidence at transcript level"/>
<evidence type="ECO:0000256" key="5">
    <source>
        <dbReference type="ARBA" id="ARBA00022737"/>
    </source>
</evidence>
<dbReference type="Pfam" id="PF24973">
    <property type="entry name" value="EGF_LMN_ATRN"/>
    <property type="match status" value="2"/>
</dbReference>
<dbReference type="PROSITE" id="PS50027">
    <property type="entry name" value="EGF_LAM_2"/>
    <property type="match status" value="1"/>
</dbReference>
<dbReference type="InterPro" id="IPR008211">
    <property type="entry name" value="Laminin_N"/>
</dbReference>
<dbReference type="PROSITE" id="PS51117">
    <property type="entry name" value="LAMININ_NTER"/>
    <property type="match status" value="1"/>
</dbReference>
<dbReference type="SMART" id="SM00180">
    <property type="entry name" value="EGF_Lam"/>
    <property type="match status" value="3"/>
</dbReference>
<feature type="domain" description="Laminin EGF-like" evidence="12">
    <location>
        <begin position="380"/>
        <end position="430"/>
    </location>
</feature>
<reference evidence="14" key="1">
    <citation type="journal article" date="2018" name="Nature">
        <title>Convergent evolution of bilaterian nerve cords.</title>
        <authorList>
            <person name="Martin-Duran J.M."/>
            <person name="Pang K."/>
            <person name="Borve A."/>
            <person name="Le H.S."/>
            <person name="Furu A."/>
            <person name="Cannon J.T."/>
            <person name="Jondelius U."/>
            <person name="Hejnol A."/>
        </authorList>
    </citation>
    <scope>NUCLEOTIDE SEQUENCE</scope>
</reference>
<dbReference type="Pfam" id="PF00055">
    <property type="entry name" value="Laminin_N"/>
    <property type="match status" value="1"/>
</dbReference>
<dbReference type="PANTHER" id="PTHR10574">
    <property type="entry name" value="NETRIN/LAMININ-RELATED"/>
    <property type="match status" value="1"/>
</dbReference>
<dbReference type="PANTHER" id="PTHR10574:SF406">
    <property type="entry name" value="LAMININ SUBUNIT ALPHA 5"/>
    <property type="match status" value="1"/>
</dbReference>
<comment type="subcellular location">
    <subcellularLocation>
        <location evidence="1">Secreted</location>
        <location evidence="1">Extracellular space</location>
        <location evidence="1">Extracellular matrix</location>
    </subcellularLocation>
</comment>
<dbReference type="FunFam" id="2.10.25.10:FF:000166">
    <property type="entry name" value="laminin subunit gamma-1"/>
    <property type="match status" value="1"/>
</dbReference>
<feature type="disulfide bond" evidence="10">
    <location>
        <begin position="414"/>
        <end position="428"/>
    </location>
</feature>
<evidence type="ECO:0000256" key="7">
    <source>
        <dbReference type="ARBA" id="ARBA00023157"/>
    </source>
</evidence>
<evidence type="ECO:0000259" key="13">
    <source>
        <dbReference type="PROSITE" id="PS51117"/>
    </source>
</evidence>
<evidence type="ECO:0000256" key="10">
    <source>
        <dbReference type="PROSITE-ProRule" id="PRU00460"/>
    </source>
</evidence>
<keyword evidence="9 10" id="KW-0424">Laminin EGF-like domain</keyword>
<dbReference type="GO" id="GO:0009888">
    <property type="term" value="P:tissue development"/>
    <property type="evidence" value="ECO:0007669"/>
    <property type="project" value="TreeGrafter"/>
</dbReference>
<keyword evidence="5" id="KW-0677">Repeat</keyword>
<evidence type="ECO:0000256" key="11">
    <source>
        <dbReference type="SAM" id="SignalP"/>
    </source>
</evidence>
<organism evidence="14">
    <name type="scientific">Isodiametra pulchra</name>
    <name type="common">Acoelomorph flatworm</name>
    <name type="synonym">Convoluta pulchra</name>
    <dbReference type="NCBI Taxonomy" id="504439"/>
    <lineage>
        <taxon>Eukaryota</taxon>
        <taxon>Metazoa</taxon>
        <taxon>Xenacoelomorpha</taxon>
        <taxon>Acoelomorpha</taxon>
        <taxon>Acoela</taxon>
        <taxon>Isodiametridae</taxon>
        <taxon>Isodiametra</taxon>
    </lineage>
</organism>
<keyword evidence="8" id="KW-0325">Glycoprotein</keyword>
<evidence type="ECO:0000256" key="8">
    <source>
        <dbReference type="ARBA" id="ARBA00023180"/>
    </source>
</evidence>
<name>A0A2P1DV73_ISOPU</name>
<sequence>MAKVVIQTVLLFLLPNLLFALPCYNEEGKATFCEPEFTNIAQRFQQGLEANSTCGAISEETVCQVFPTLYPTKTPQCEFCDARGSEERRHPIESVTDIRVGLLADARKTCWMSQPGSDKPAMIEINFGKMMEALYIIMRFCNEPPRKVTIYKSTDFSATWYPIHYISENCIGDFGIDPKVNVFGNQPSCARLEKSSTSVFGLYSIAQNAGTFNNSDPAIRMRKEATGLRFILEGYPELPSGMDKIAAYKYFSLSSIEIGGQCQCNGHSDICWNDGRRTKCECKHNTAGYDCEKCDSFYQDAPWQPATAERAFECKPCNCNDHSDTCYFDPALYEASGRISGGVCTDCEHNTAGRSCERCREGYFRTPGVNITDRSICTKCNCHPIGSYDANFCDSETGQCKCKPGVAGQNCERCQEGYKISANNDIPCIPINDPLPDGNMLIADRPPVVCSEVNSGTCSSLENHVLGFPAYCDYNTVLEVSIENVQHSPDSTAFRARLKKHHSGPGQLPEIIFLNVDRALLDCGCIELGEDRDYVMLVNWPLTGSGGLKLLPSYEIKNTDTVLRSKGSLLKKVKKFGARKDKGKC</sequence>
<keyword evidence="6" id="KW-0175">Coiled coil</keyword>
<dbReference type="Pfam" id="PF00053">
    <property type="entry name" value="EGF_laminin"/>
    <property type="match status" value="1"/>
</dbReference>
<accession>A0A2P1DV73</accession>
<dbReference type="InterPro" id="IPR050440">
    <property type="entry name" value="Laminin/Netrin_ECM"/>
</dbReference>
<feature type="signal peptide" evidence="11">
    <location>
        <begin position="1"/>
        <end position="20"/>
    </location>
</feature>
<dbReference type="CDD" id="cd00055">
    <property type="entry name" value="EGF_Lam"/>
    <property type="match status" value="3"/>
</dbReference>
<evidence type="ECO:0000256" key="3">
    <source>
        <dbReference type="ARBA" id="ARBA00022530"/>
    </source>
</evidence>
<evidence type="ECO:0000256" key="6">
    <source>
        <dbReference type="ARBA" id="ARBA00023054"/>
    </source>
</evidence>
<evidence type="ECO:0000256" key="1">
    <source>
        <dbReference type="ARBA" id="ARBA00004498"/>
    </source>
</evidence>
<dbReference type="Gene3D" id="2.60.120.260">
    <property type="entry name" value="Galactose-binding domain-like"/>
    <property type="match status" value="1"/>
</dbReference>
<evidence type="ECO:0000256" key="9">
    <source>
        <dbReference type="ARBA" id="ARBA00023292"/>
    </source>
</evidence>
<evidence type="ECO:0000256" key="2">
    <source>
        <dbReference type="ARBA" id="ARBA00022525"/>
    </source>
</evidence>
<dbReference type="FunFam" id="2.10.25.10:FF:000135">
    <property type="entry name" value="Laminin subunit beta 4"/>
    <property type="match status" value="1"/>
</dbReference>
<dbReference type="PROSITE" id="PS01248">
    <property type="entry name" value="EGF_LAM_1"/>
    <property type="match status" value="1"/>
</dbReference>
<dbReference type="GO" id="GO:0009887">
    <property type="term" value="P:animal organ morphogenesis"/>
    <property type="evidence" value="ECO:0007669"/>
    <property type="project" value="TreeGrafter"/>
</dbReference>
<dbReference type="EMBL" id="KY709738">
    <property type="protein sequence ID" value="AVK72289.1"/>
    <property type="molecule type" value="mRNA"/>
</dbReference>
<feature type="chain" id="PRO_5015107874" evidence="11">
    <location>
        <begin position="21"/>
        <end position="585"/>
    </location>
</feature>
<protein>
    <submittedName>
        <fullName evidence="14">Netrin B</fullName>
    </submittedName>
</protein>
<dbReference type="InterPro" id="IPR002049">
    <property type="entry name" value="LE_dom"/>
</dbReference>
<evidence type="ECO:0000313" key="14">
    <source>
        <dbReference type="EMBL" id="AVK72289.1"/>
    </source>
</evidence>
<evidence type="ECO:0000259" key="12">
    <source>
        <dbReference type="PROSITE" id="PS50027"/>
    </source>
</evidence>
<feature type="domain" description="Laminin N-terminal" evidence="13">
    <location>
        <begin position="29"/>
        <end position="261"/>
    </location>
</feature>
<dbReference type="SMART" id="SM00136">
    <property type="entry name" value="LamNT"/>
    <property type="match status" value="1"/>
</dbReference>
<dbReference type="AlphaFoldDB" id="A0A2P1DV73"/>
<keyword evidence="2" id="KW-0964">Secreted</keyword>
<dbReference type="InterPro" id="IPR056863">
    <property type="entry name" value="LMN_ATRN_NET-like_EGF"/>
</dbReference>
<comment type="caution">
    <text evidence="10">Lacks conserved residue(s) required for the propagation of feature annotation.</text>
</comment>
<keyword evidence="4 11" id="KW-0732">Signal</keyword>
<keyword evidence="3" id="KW-0272">Extracellular matrix</keyword>
<dbReference type="Gene3D" id="2.10.25.10">
    <property type="entry name" value="Laminin"/>
    <property type="match status" value="2"/>
</dbReference>
<keyword evidence="7 10" id="KW-1015">Disulfide bond</keyword>